<sequence length="373" mass="42940">MTTPHLPWQANKPYNHLPLLPPAADLETRAVLKRCIDARTALAELKQIAELIPNQTMLINTIPLLEAKDSSEIESIVTTTDLLFQHAQAGDQSAEPATKEALRYRKALHRGYHSLSERPLSTSTAVEICRTLKGVNMDIRRVPGTQLSNERTGEIIYTPPDGEDRLRSLLANWERFLHNETDLDPLVRMAVAHYQFEAIHPFTDGNGRTGRVLNNLYLIQQNLLTLPILYLSRYIIAHRADYYRLLLEVTRDQSWEPWLLYMLGAVEETARWTSAKISTIRSLSEHTSQYVREQLPKIYSRELVDVIFEQPYCRISNVVDKQIAQRQAASRYLKELVDIGVLREVQVGKEKLFIHPQLMQLLTRDSNDFELYT</sequence>
<evidence type="ECO:0000256" key="2">
    <source>
        <dbReference type="PIRSR" id="PIRSR038925-1"/>
    </source>
</evidence>
<dbReference type="InterPro" id="IPR036597">
    <property type="entry name" value="Fido-like_dom_sf"/>
</dbReference>
<comment type="catalytic activity">
    <reaction evidence="1">
        <text>L-tyrosyl-[protein] + ATP = O-(5'-adenylyl)-L-tyrosyl-[protein] + diphosphate</text>
        <dbReference type="Rhea" id="RHEA:54288"/>
        <dbReference type="Rhea" id="RHEA-COMP:10136"/>
        <dbReference type="Rhea" id="RHEA-COMP:13846"/>
        <dbReference type="ChEBI" id="CHEBI:30616"/>
        <dbReference type="ChEBI" id="CHEBI:33019"/>
        <dbReference type="ChEBI" id="CHEBI:46858"/>
        <dbReference type="ChEBI" id="CHEBI:83624"/>
        <dbReference type="EC" id="2.7.7.108"/>
    </reaction>
</comment>
<feature type="active site" evidence="3">
    <location>
        <position position="200"/>
    </location>
</feature>
<dbReference type="GO" id="GO:0005524">
    <property type="term" value="F:ATP binding"/>
    <property type="evidence" value="ECO:0007669"/>
    <property type="project" value="UniProtKB-UniRule"/>
</dbReference>
<dbReference type="InterPro" id="IPR026287">
    <property type="entry name" value="SoFic-like"/>
</dbReference>
<dbReference type="PROSITE" id="PS51459">
    <property type="entry name" value="FIDO"/>
    <property type="match status" value="1"/>
</dbReference>
<dbReference type="GO" id="GO:0070733">
    <property type="term" value="F:AMPylase activity"/>
    <property type="evidence" value="ECO:0007669"/>
    <property type="project" value="UniProtKB-UniRule"/>
</dbReference>
<evidence type="ECO:0000259" key="5">
    <source>
        <dbReference type="PROSITE" id="PS51459"/>
    </source>
</evidence>
<dbReference type="Gene3D" id="1.10.3290.10">
    <property type="entry name" value="Fido-like domain"/>
    <property type="match status" value="1"/>
</dbReference>
<dbReference type="PANTHER" id="PTHR13504">
    <property type="entry name" value="FIDO DOMAIN-CONTAINING PROTEIN DDB_G0283145"/>
    <property type="match status" value="1"/>
</dbReference>
<feature type="binding site" evidence="4">
    <location>
        <begin position="204"/>
        <end position="211"/>
    </location>
    <ligand>
        <name>ATP</name>
        <dbReference type="ChEBI" id="CHEBI:30616"/>
    </ligand>
</feature>
<dbReference type="OrthoDB" id="9807853at2"/>
<feature type="binding site" evidence="2">
    <location>
        <position position="74"/>
    </location>
    <ligand>
        <name>ATP</name>
        <dbReference type="ChEBI" id="CHEBI:30616"/>
    </ligand>
</feature>
<feature type="binding site" evidence="2">
    <location>
        <position position="200"/>
    </location>
    <ligand>
        <name>ATP</name>
        <dbReference type="ChEBI" id="CHEBI:30616"/>
    </ligand>
</feature>
<feature type="binding site" evidence="2">
    <location>
        <position position="242"/>
    </location>
    <ligand>
        <name>ATP</name>
        <dbReference type="ChEBI" id="CHEBI:30616"/>
    </ligand>
</feature>
<dbReference type="GO" id="GO:0042803">
    <property type="term" value="F:protein homodimerization activity"/>
    <property type="evidence" value="ECO:0007669"/>
    <property type="project" value="UniProtKB-UniRule"/>
</dbReference>
<dbReference type="InterPro" id="IPR040198">
    <property type="entry name" value="Fido_containing"/>
</dbReference>
<evidence type="ECO:0000256" key="4">
    <source>
        <dbReference type="PIRSR" id="PIRSR640198-2"/>
    </source>
</evidence>
<dbReference type="EMBL" id="CP039371">
    <property type="protein sequence ID" value="QCI14345.1"/>
    <property type="molecule type" value="Genomic_DNA"/>
</dbReference>
<dbReference type="EC" id="2.7.7.108" evidence="1"/>
<feature type="binding site" evidence="4">
    <location>
        <begin position="242"/>
        <end position="243"/>
    </location>
    <ligand>
        <name>ATP</name>
        <dbReference type="ChEBI" id="CHEBI:30616"/>
    </ligand>
</feature>
<keyword evidence="1 2" id="KW-0547">Nucleotide-binding</keyword>
<evidence type="ECO:0000313" key="7">
    <source>
        <dbReference type="Proteomes" id="UP000298551"/>
    </source>
</evidence>
<dbReference type="Pfam" id="PF13784">
    <property type="entry name" value="Fic_N"/>
    <property type="match status" value="1"/>
</dbReference>
<keyword evidence="1 2" id="KW-0067">ATP-binding</keyword>
<feature type="binding site" evidence="2">
    <location>
        <begin position="205"/>
        <end position="211"/>
    </location>
    <ligand>
        <name>ATP</name>
        <dbReference type="ChEBI" id="CHEBI:30616"/>
    </ligand>
</feature>
<comment type="catalytic activity">
    <reaction evidence="1">
        <text>L-threonyl-[protein] + ATP = 3-O-(5'-adenylyl)-L-threonyl-[protein] + diphosphate</text>
        <dbReference type="Rhea" id="RHEA:54292"/>
        <dbReference type="Rhea" id="RHEA-COMP:11060"/>
        <dbReference type="Rhea" id="RHEA-COMP:13847"/>
        <dbReference type="ChEBI" id="CHEBI:30013"/>
        <dbReference type="ChEBI" id="CHEBI:30616"/>
        <dbReference type="ChEBI" id="CHEBI:33019"/>
        <dbReference type="ChEBI" id="CHEBI:138113"/>
        <dbReference type="EC" id="2.7.7.108"/>
    </reaction>
</comment>
<evidence type="ECO:0000256" key="1">
    <source>
        <dbReference type="PIRNR" id="PIRNR038925"/>
    </source>
</evidence>
<dbReference type="InterPro" id="IPR048770">
    <property type="entry name" value="SoFic-like_C"/>
</dbReference>
<dbReference type="InterPro" id="IPR003812">
    <property type="entry name" value="Fido"/>
</dbReference>
<dbReference type="SUPFAM" id="SSF140931">
    <property type="entry name" value="Fic-like"/>
    <property type="match status" value="1"/>
</dbReference>
<comment type="function">
    <text evidence="1">Adenylyltransferase that mediates the addition of adenosine 5'-monophosphate (AMP) to specific residues of target proteins.</text>
</comment>
<gene>
    <name evidence="6" type="ORF">E6B08_24680</name>
</gene>
<keyword evidence="1" id="KW-0548">Nucleotidyltransferase</keyword>
<reference evidence="7" key="1">
    <citation type="submission" date="2019-04" db="EMBL/GenBank/DDBJ databases">
        <title>Genome sequence of Pseudomonas putida 1290, an auxin catabolizing strain.</title>
        <authorList>
            <person name="Laird T.S."/>
            <person name="Leveau J.H.J."/>
        </authorList>
    </citation>
    <scope>NUCLEOTIDE SEQUENCE [LARGE SCALE GENOMIC DNA]</scope>
    <source>
        <strain evidence="7">1290</strain>
    </source>
</reference>
<dbReference type="RefSeq" id="WP_136916358.1">
    <property type="nucleotide sequence ID" value="NZ_CP039371.1"/>
</dbReference>
<comment type="subunit">
    <text evidence="1">Homodimer.</text>
</comment>
<organism evidence="6 7">
    <name type="scientific">Pseudomonas putida</name>
    <name type="common">Arthrobacter siderocapsulatus</name>
    <dbReference type="NCBI Taxonomy" id="303"/>
    <lineage>
        <taxon>Bacteria</taxon>
        <taxon>Pseudomonadati</taxon>
        <taxon>Pseudomonadota</taxon>
        <taxon>Gammaproteobacteria</taxon>
        <taxon>Pseudomonadales</taxon>
        <taxon>Pseudomonadaceae</taxon>
        <taxon>Pseudomonas</taxon>
    </lineage>
</organism>
<dbReference type="Pfam" id="PF21248">
    <property type="entry name" value="SoFic-like_C"/>
    <property type="match status" value="1"/>
</dbReference>
<protein>
    <recommendedName>
        <fullName evidence="1">Protein adenylyltransferase</fullName>
        <ecNumber evidence="1">2.7.7.108</ecNumber>
    </recommendedName>
    <alternativeName>
        <fullName evidence="1">AMPylator</fullName>
    </alternativeName>
</protein>
<dbReference type="GO" id="GO:0000287">
    <property type="term" value="F:magnesium ion binding"/>
    <property type="evidence" value="ECO:0007669"/>
    <property type="project" value="UniProtKB-UniRule"/>
</dbReference>
<dbReference type="Pfam" id="PF02661">
    <property type="entry name" value="Fic"/>
    <property type="match status" value="1"/>
</dbReference>
<evidence type="ECO:0000256" key="3">
    <source>
        <dbReference type="PIRSR" id="PIRSR640198-1"/>
    </source>
</evidence>
<dbReference type="NCBIfam" id="NF046030">
    <property type="entry name" value="ProtAdlyltaseSoFic"/>
    <property type="match status" value="1"/>
</dbReference>
<name>A0A4D6XNJ1_PSEPU</name>
<keyword evidence="1" id="KW-0808">Transferase</keyword>
<dbReference type="Proteomes" id="UP000298551">
    <property type="component" value="Chromosome"/>
</dbReference>
<feature type="domain" description="Fido" evidence="5">
    <location>
        <begin position="120"/>
        <end position="264"/>
    </location>
</feature>
<dbReference type="PANTHER" id="PTHR13504:SF35">
    <property type="entry name" value="PROTEIN ADENYLYLTRANSFERASE SOFIC"/>
    <property type="match status" value="1"/>
</dbReference>
<proteinExistence type="predicted"/>
<dbReference type="PIRSF" id="PIRSF038925">
    <property type="entry name" value="AMP-prot_trans"/>
    <property type="match status" value="1"/>
</dbReference>
<accession>A0A4D6XNJ1</accession>
<evidence type="ECO:0000313" key="6">
    <source>
        <dbReference type="EMBL" id="QCI14345.1"/>
    </source>
</evidence>
<dbReference type="InterPro" id="IPR025758">
    <property type="entry name" value="Fic/DOC_N"/>
</dbReference>
<dbReference type="AlphaFoldDB" id="A0A4D6XNJ1"/>